<dbReference type="Gene3D" id="2.160.10.10">
    <property type="entry name" value="Hexapeptide repeat proteins"/>
    <property type="match status" value="1"/>
</dbReference>
<sequence length="177" mass="18957">MAYIKEVRGHTPRVGEGTFVAETAVLIGDVTVGRDSSIWFNTVLRGDVNSITVGDRTNIQDGTVIHTLYDGAPHPSQTHIGNDVSIGHNATIHGAIIEDNCLIGMGATVLDNAVVASGCIVAAGALVLSGAKLEPDSVYAGVPARKVKEITPEQREEIILRIARDYRMYASWYEEGK</sequence>
<dbReference type="PANTHER" id="PTHR13061:SF29">
    <property type="entry name" value="GAMMA CARBONIC ANHYDRASE-LIKE 1, MITOCHONDRIAL-RELATED"/>
    <property type="match status" value="1"/>
</dbReference>
<dbReference type="RefSeq" id="WP_141413331.1">
    <property type="nucleotide sequence ID" value="NZ_AP019735.1"/>
</dbReference>
<accession>A0A4Y1WWG7</accession>
<dbReference type="PANTHER" id="PTHR13061">
    <property type="entry name" value="DYNACTIN SUBUNIT P25"/>
    <property type="match status" value="1"/>
</dbReference>
<reference evidence="2" key="1">
    <citation type="submission" date="2019-06" db="EMBL/GenBank/DDBJ databases">
        <title>Alistipes onderdonkii subsp. vulgaris subsp. nov., Alistipes dispar sp. nov. and Alistipes communis sp. nov., isolated from human faeces, and creation of Alistipes onderdonkii subsp. onderdonkii subsp. nov.</title>
        <authorList>
            <person name="Sakamoto M."/>
            <person name="Ikeyama N."/>
            <person name="Ogata Y."/>
            <person name="Suda W."/>
            <person name="Iino T."/>
            <person name="Hattori M."/>
            <person name="Ohkuma M."/>
        </authorList>
    </citation>
    <scope>NUCLEOTIDE SEQUENCE [LARGE SCALE GENOMIC DNA]</scope>
    <source>
        <strain evidence="2">5CBH24</strain>
    </source>
</reference>
<dbReference type="InterPro" id="IPR047324">
    <property type="entry name" value="LbH_gamma_CA-like"/>
</dbReference>
<dbReference type="GeneID" id="78343105"/>
<dbReference type="AlphaFoldDB" id="A0A4Y1WWG7"/>
<protein>
    <submittedName>
        <fullName evidence="1">Gamma carbonic anhydrase family protein</fullName>
    </submittedName>
</protein>
<dbReference type="InterPro" id="IPR011004">
    <property type="entry name" value="Trimer_LpxA-like_sf"/>
</dbReference>
<dbReference type="KEGG" id="acou:A5CBH24_23880"/>
<dbReference type="Pfam" id="PF00132">
    <property type="entry name" value="Hexapep"/>
    <property type="match status" value="1"/>
</dbReference>
<dbReference type="SUPFAM" id="SSF51161">
    <property type="entry name" value="Trimeric LpxA-like enzymes"/>
    <property type="match status" value="1"/>
</dbReference>
<proteinExistence type="predicted"/>
<dbReference type="EMBL" id="AP019735">
    <property type="protein sequence ID" value="BBL05075.1"/>
    <property type="molecule type" value="Genomic_DNA"/>
</dbReference>
<evidence type="ECO:0000313" key="1">
    <source>
        <dbReference type="EMBL" id="BBL05075.1"/>
    </source>
</evidence>
<dbReference type="OrthoDB" id="9803036at2"/>
<organism evidence="1 2">
    <name type="scientific">Alistipes communis</name>
    <dbReference type="NCBI Taxonomy" id="2585118"/>
    <lineage>
        <taxon>Bacteria</taxon>
        <taxon>Pseudomonadati</taxon>
        <taxon>Bacteroidota</taxon>
        <taxon>Bacteroidia</taxon>
        <taxon>Bacteroidales</taxon>
        <taxon>Rikenellaceae</taxon>
        <taxon>Alistipes</taxon>
    </lineage>
</organism>
<gene>
    <name evidence="1" type="ORF">A5CBH24_23880</name>
</gene>
<dbReference type="InterPro" id="IPR050484">
    <property type="entry name" value="Transf_Hexapept/Carb_Anhydrase"/>
</dbReference>
<evidence type="ECO:0000313" key="2">
    <source>
        <dbReference type="Proteomes" id="UP000318946"/>
    </source>
</evidence>
<name>A0A4Y1WWG7_9BACT</name>
<dbReference type="InterPro" id="IPR001451">
    <property type="entry name" value="Hexapep"/>
</dbReference>
<dbReference type="Proteomes" id="UP000318946">
    <property type="component" value="Chromosome"/>
</dbReference>
<keyword evidence="2" id="KW-1185">Reference proteome</keyword>
<dbReference type="CDD" id="cd04645">
    <property type="entry name" value="LbH_gamma_CA_like"/>
    <property type="match status" value="1"/>
</dbReference>